<dbReference type="InterPro" id="IPR050177">
    <property type="entry name" value="Lipid_A_modif_metabolic_enz"/>
</dbReference>
<keyword evidence="3" id="KW-1185">Reference proteome</keyword>
<sequence>MVRTALILGGTGQVGRAVAARLLADGWRVRVASRGHRSSVAELVGSGVEPVWIDREEPGELVKALGGGVDALIDVVAFEEKHADQLAEVQGDVGAFVVISTASVYRDEEGRSLDEGPTLGYPDFPVPITENQPTVEPGPQTYSTKKVSVERRLLERVERPLTILRPAAIHGPYSTHPREWWFVKRILDGRVRIPLAAGGVSQFHPSAAVNLAALAAAVLDAERPPAILNAADPTAPSVMDIGEIIADYLGWEGELVPLEGDHGVVGLTPWSVPHPLILDTTAAQSLGYRPAADYAGAVAASCDWLAGHDPSRWEQAFPVLAGYGFPLFDYDAEDALW</sequence>
<dbReference type="Pfam" id="PF01370">
    <property type="entry name" value="Epimerase"/>
    <property type="match status" value="1"/>
</dbReference>
<organism evidence="2 3">
    <name type="scientific">Tamaricihabitans halophyticus</name>
    <dbReference type="NCBI Taxonomy" id="1262583"/>
    <lineage>
        <taxon>Bacteria</taxon>
        <taxon>Bacillati</taxon>
        <taxon>Actinomycetota</taxon>
        <taxon>Actinomycetes</taxon>
        <taxon>Pseudonocardiales</taxon>
        <taxon>Pseudonocardiaceae</taxon>
        <taxon>Tamaricihabitans</taxon>
    </lineage>
</organism>
<dbReference type="PANTHER" id="PTHR43245">
    <property type="entry name" value="BIFUNCTIONAL POLYMYXIN RESISTANCE PROTEIN ARNA"/>
    <property type="match status" value="1"/>
</dbReference>
<evidence type="ECO:0000313" key="3">
    <source>
        <dbReference type="Proteomes" id="UP000294911"/>
    </source>
</evidence>
<dbReference type="Gene3D" id="3.40.50.720">
    <property type="entry name" value="NAD(P)-binding Rossmann-like Domain"/>
    <property type="match status" value="1"/>
</dbReference>
<proteinExistence type="predicted"/>
<name>A0A4R2R6Q9_9PSEU</name>
<feature type="domain" description="NAD-dependent epimerase/dehydratase" evidence="1">
    <location>
        <begin position="5"/>
        <end position="190"/>
    </location>
</feature>
<dbReference type="RefSeq" id="WP_207894407.1">
    <property type="nucleotide sequence ID" value="NZ_SLXQ01000001.1"/>
</dbReference>
<protein>
    <submittedName>
        <fullName evidence="2">Nucleoside-diphosphate-sugar epimerase</fullName>
    </submittedName>
</protein>
<evidence type="ECO:0000259" key="1">
    <source>
        <dbReference type="Pfam" id="PF01370"/>
    </source>
</evidence>
<comment type="caution">
    <text evidence="2">The sequence shown here is derived from an EMBL/GenBank/DDBJ whole genome shotgun (WGS) entry which is preliminary data.</text>
</comment>
<accession>A0A4R2R6Q9</accession>
<dbReference type="InterPro" id="IPR001509">
    <property type="entry name" value="Epimerase_deHydtase"/>
</dbReference>
<dbReference type="EMBL" id="SLXQ01000001">
    <property type="protein sequence ID" value="TCP57548.1"/>
    <property type="molecule type" value="Genomic_DNA"/>
</dbReference>
<dbReference type="InterPro" id="IPR036291">
    <property type="entry name" value="NAD(P)-bd_dom_sf"/>
</dbReference>
<gene>
    <name evidence="2" type="ORF">EV191_1011505</name>
</gene>
<evidence type="ECO:0000313" key="2">
    <source>
        <dbReference type="EMBL" id="TCP57548.1"/>
    </source>
</evidence>
<dbReference type="AlphaFoldDB" id="A0A4R2R6Q9"/>
<dbReference type="Proteomes" id="UP000294911">
    <property type="component" value="Unassembled WGS sequence"/>
</dbReference>
<dbReference type="PANTHER" id="PTHR43245:SF13">
    <property type="entry name" value="UDP-D-APIOSE_UDP-D-XYLOSE SYNTHASE 2"/>
    <property type="match status" value="1"/>
</dbReference>
<reference evidence="2 3" key="1">
    <citation type="submission" date="2019-03" db="EMBL/GenBank/DDBJ databases">
        <title>Genomic Encyclopedia of Type Strains, Phase IV (KMG-IV): sequencing the most valuable type-strain genomes for metagenomic binning, comparative biology and taxonomic classification.</title>
        <authorList>
            <person name="Goeker M."/>
        </authorList>
    </citation>
    <scope>NUCLEOTIDE SEQUENCE [LARGE SCALE GENOMIC DNA]</scope>
    <source>
        <strain evidence="2 3">DSM 45765</strain>
    </source>
</reference>
<dbReference type="SUPFAM" id="SSF51735">
    <property type="entry name" value="NAD(P)-binding Rossmann-fold domains"/>
    <property type="match status" value="1"/>
</dbReference>